<dbReference type="SUPFAM" id="SSF46689">
    <property type="entry name" value="Homeodomain-like"/>
    <property type="match status" value="1"/>
</dbReference>
<dbReference type="STRING" id="680026.AB733_03275"/>
<sequence>MALVHRKDVAFFSELFKTLDHDMYALFRESRIPNDLHDTEKKYDYLPEKALKNLIQILGSQTTPDQFGLLVWSVCHDVYIPRLIQNLTQTTNLKSALDECCELLQQTSTGSQVKTELRRGKWWIVREKPFSDDLWFQYAEMFSVIFIHELLTVLTAGKWQATEVALQSYNAELFQAFSPLKNKQLYTARAVMAVAIPDALMLGPLSLPRHISPTRRHLPDATEDTFLSVFKVAIKPYLSMGKLSIKWAADILGLNVRTLQRRLEKEGAVYSDIIEEMVFEQIIELICHSDLSLTEIAGKMGYSDSAHFTRAFKRQMKMTPSQYRKVNKR</sequence>
<gene>
    <name evidence="5" type="ORF">C9I94_07190</name>
</gene>
<dbReference type="SMART" id="SM00342">
    <property type="entry name" value="HTH_ARAC"/>
    <property type="match status" value="1"/>
</dbReference>
<dbReference type="InterPro" id="IPR009057">
    <property type="entry name" value="Homeodomain-like_sf"/>
</dbReference>
<protein>
    <submittedName>
        <fullName evidence="5">AraC family transcriptional regulator</fullName>
    </submittedName>
</protein>
<evidence type="ECO:0000256" key="3">
    <source>
        <dbReference type="ARBA" id="ARBA00023163"/>
    </source>
</evidence>
<comment type="caution">
    <text evidence="5">The sequence shown here is derived from an EMBL/GenBank/DDBJ whole genome shotgun (WGS) entry which is preliminary data.</text>
</comment>
<reference evidence="5 6" key="1">
    <citation type="submission" date="2018-01" db="EMBL/GenBank/DDBJ databases">
        <title>Whole genome sequencing of Histamine producing bacteria.</title>
        <authorList>
            <person name="Butler K."/>
        </authorList>
    </citation>
    <scope>NUCLEOTIDE SEQUENCE [LARGE SCALE GENOMIC DNA]</scope>
    <source>
        <strain evidence="5 6">DSM 24669</strain>
    </source>
</reference>
<evidence type="ECO:0000313" key="5">
    <source>
        <dbReference type="EMBL" id="PSW25630.1"/>
    </source>
</evidence>
<dbReference type="PANTHER" id="PTHR47894">
    <property type="entry name" value="HTH-TYPE TRANSCRIPTIONAL REGULATOR GADX"/>
    <property type="match status" value="1"/>
</dbReference>
<feature type="domain" description="HTH araC/xylS-type" evidence="4">
    <location>
        <begin position="228"/>
        <end position="326"/>
    </location>
</feature>
<organism evidence="5 6">
    <name type="scientific">Photobacterium swingsii</name>
    <dbReference type="NCBI Taxonomy" id="680026"/>
    <lineage>
        <taxon>Bacteria</taxon>
        <taxon>Pseudomonadati</taxon>
        <taxon>Pseudomonadota</taxon>
        <taxon>Gammaproteobacteria</taxon>
        <taxon>Vibrionales</taxon>
        <taxon>Vibrionaceae</taxon>
        <taxon>Photobacterium</taxon>
    </lineage>
</organism>
<dbReference type="InterPro" id="IPR018060">
    <property type="entry name" value="HTH_AraC"/>
</dbReference>
<dbReference type="PROSITE" id="PS01124">
    <property type="entry name" value="HTH_ARAC_FAMILY_2"/>
    <property type="match status" value="1"/>
</dbReference>
<dbReference type="GO" id="GO:0000976">
    <property type="term" value="F:transcription cis-regulatory region binding"/>
    <property type="evidence" value="ECO:0007669"/>
    <property type="project" value="TreeGrafter"/>
</dbReference>
<dbReference type="AlphaFoldDB" id="A0A2T3P9Z8"/>
<keyword evidence="6" id="KW-1185">Reference proteome</keyword>
<evidence type="ECO:0000259" key="4">
    <source>
        <dbReference type="PROSITE" id="PS01124"/>
    </source>
</evidence>
<name>A0A2T3P9Z8_9GAMM</name>
<proteinExistence type="predicted"/>
<dbReference type="Gene3D" id="1.10.10.60">
    <property type="entry name" value="Homeodomain-like"/>
    <property type="match status" value="1"/>
</dbReference>
<dbReference type="PANTHER" id="PTHR47894:SF4">
    <property type="entry name" value="HTH-TYPE TRANSCRIPTIONAL REGULATOR GADX"/>
    <property type="match status" value="1"/>
</dbReference>
<dbReference type="Pfam" id="PF12833">
    <property type="entry name" value="HTH_18"/>
    <property type="match status" value="1"/>
</dbReference>
<evidence type="ECO:0000256" key="2">
    <source>
        <dbReference type="ARBA" id="ARBA00023125"/>
    </source>
</evidence>
<dbReference type="PRINTS" id="PR00032">
    <property type="entry name" value="HTHARAC"/>
</dbReference>
<keyword evidence="3" id="KW-0804">Transcription</keyword>
<keyword evidence="2" id="KW-0238">DNA-binding</keyword>
<dbReference type="GO" id="GO:0005829">
    <property type="term" value="C:cytosol"/>
    <property type="evidence" value="ECO:0007669"/>
    <property type="project" value="TreeGrafter"/>
</dbReference>
<dbReference type="OrthoDB" id="6396588at2"/>
<dbReference type="EMBL" id="PYLZ01000003">
    <property type="protein sequence ID" value="PSW25630.1"/>
    <property type="molecule type" value="Genomic_DNA"/>
</dbReference>
<dbReference type="Proteomes" id="UP000240481">
    <property type="component" value="Unassembled WGS sequence"/>
</dbReference>
<keyword evidence="1" id="KW-0805">Transcription regulation</keyword>
<accession>A0A2T3P9Z8</accession>
<dbReference type="InterPro" id="IPR020449">
    <property type="entry name" value="Tscrpt_reg_AraC-type_HTH"/>
</dbReference>
<dbReference type="GO" id="GO:0003700">
    <property type="term" value="F:DNA-binding transcription factor activity"/>
    <property type="evidence" value="ECO:0007669"/>
    <property type="project" value="InterPro"/>
</dbReference>
<evidence type="ECO:0000256" key="1">
    <source>
        <dbReference type="ARBA" id="ARBA00023015"/>
    </source>
</evidence>
<evidence type="ECO:0000313" key="6">
    <source>
        <dbReference type="Proteomes" id="UP000240481"/>
    </source>
</evidence>